<comment type="caution">
    <text evidence="1">The sequence shown here is derived from an EMBL/GenBank/DDBJ whole genome shotgun (WGS) entry which is preliminary data.</text>
</comment>
<evidence type="ECO:0000313" key="2">
    <source>
        <dbReference type="Proteomes" id="UP000807769"/>
    </source>
</evidence>
<evidence type="ECO:0000313" key="1">
    <source>
        <dbReference type="EMBL" id="KAG1796157.1"/>
    </source>
</evidence>
<keyword evidence="2" id="KW-1185">Reference proteome</keyword>
<dbReference type="AlphaFoldDB" id="A0A9P7AT60"/>
<feature type="non-terminal residue" evidence="1">
    <location>
        <position position="1"/>
    </location>
</feature>
<organism evidence="1 2">
    <name type="scientific">Suillus subaureus</name>
    <dbReference type="NCBI Taxonomy" id="48587"/>
    <lineage>
        <taxon>Eukaryota</taxon>
        <taxon>Fungi</taxon>
        <taxon>Dikarya</taxon>
        <taxon>Basidiomycota</taxon>
        <taxon>Agaricomycotina</taxon>
        <taxon>Agaricomycetes</taxon>
        <taxon>Agaricomycetidae</taxon>
        <taxon>Boletales</taxon>
        <taxon>Suillineae</taxon>
        <taxon>Suillaceae</taxon>
        <taxon>Suillus</taxon>
    </lineage>
</organism>
<name>A0A9P7AT60_9AGAM</name>
<protein>
    <submittedName>
        <fullName evidence="1">Uncharacterized protein</fullName>
    </submittedName>
</protein>
<dbReference type="Proteomes" id="UP000807769">
    <property type="component" value="Unassembled WGS sequence"/>
</dbReference>
<dbReference type="RefSeq" id="XP_041185315.1">
    <property type="nucleotide sequence ID" value="XM_041342526.1"/>
</dbReference>
<reference evidence="1" key="1">
    <citation type="journal article" date="2020" name="New Phytol.">
        <title>Comparative genomics reveals dynamic genome evolution in host specialist ectomycorrhizal fungi.</title>
        <authorList>
            <person name="Lofgren L.A."/>
            <person name="Nguyen N.H."/>
            <person name="Vilgalys R."/>
            <person name="Ruytinx J."/>
            <person name="Liao H.L."/>
            <person name="Branco S."/>
            <person name="Kuo A."/>
            <person name="LaButti K."/>
            <person name="Lipzen A."/>
            <person name="Andreopoulos W."/>
            <person name="Pangilinan J."/>
            <person name="Riley R."/>
            <person name="Hundley H."/>
            <person name="Na H."/>
            <person name="Barry K."/>
            <person name="Grigoriev I.V."/>
            <person name="Stajich J.E."/>
            <person name="Kennedy P.G."/>
        </authorList>
    </citation>
    <scope>NUCLEOTIDE SEQUENCE</scope>
    <source>
        <strain evidence="1">MN1</strain>
    </source>
</reference>
<dbReference type="EMBL" id="JABBWG010000280">
    <property type="protein sequence ID" value="KAG1796157.1"/>
    <property type="molecule type" value="Genomic_DNA"/>
</dbReference>
<proteinExistence type="predicted"/>
<sequence length="90" mass="10424">MSWMMQLSTSSRGAVLLMSLPTWRTSWKMQLSTSSQSEMVPWSMWSLMSKTIWIILQSMFLPSGWPCRRYSGQLLRTFSIILMSCSYQAG</sequence>
<gene>
    <name evidence="1" type="ORF">BJ212DRAFT_1592237</name>
</gene>
<dbReference type="GeneID" id="64636542"/>
<accession>A0A9P7AT60</accession>